<evidence type="ECO:0008006" key="12">
    <source>
        <dbReference type="Google" id="ProtNLM"/>
    </source>
</evidence>
<evidence type="ECO:0000313" key="10">
    <source>
        <dbReference type="EMBL" id="CAD7273561.1"/>
    </source>
</evidence>
<name>A0A7R9GA38_9CRUS</name>
<protein>
    <recommendedName>
        <fullName evidence="12">Chitobiosyldiphosphodolichol beta-mannosyltransferase</fullName>
    </recommendedName>
</protein>
<dbReference type="Gene3D" id="3.40.50.2000">
    <property type="entry name" value="Glycogen Phosphorylase B"/>
    <property type="match status" value="1"/>
</dbReference>
<evidence type="ECO:0000256" key="3">
    <source>
        <dbReference type="ARBA" id="ARBA00022676"/>
    </source>
</evidence>
<dbReference type="PANTHER" id="PTHR13036:SF0">
    <property type="entry name" value="CHITOBIOSYLDIPHOSPHODOLICHOL BETA-MANNOSYLTRANSFERASE"/>
    <property type="match status" value="1"/>
</dbReference>
<reference evidence="10" key="1">
    <citation type="submission" date="2020-11" db="EMBL/GenBank/DDBJ databases">
        <authorList>
            <person name="Tran Van P."/>
        </authorList>
    </citation>
    <scope>NUCLEOTIDE SEQUENCE</scope>
</reference>
<evidence type="ECO:0000256" key="1">
    <source>
        <dbReference type="ARBA" id="ARBA00004389"/>
    </source>
</evidence>
<keyword evidence="8 9" id="KW-0472">Membrane</keyword>
<dbReference type="GO" id="GO:0005789">
    <property type="term" value="C:endoplasmic reticulum membrane"/>
    <property type="evidence" value="ECO:0007669"/>
    <property type="project" value="UniProtKB-SubCell"/>
</dbReference>
<evidence type="ECO:0000256" key="7">
    <source>
        <dbReference type="ARBA" id="ARBA00022989"/>
    </source>
</evidence>
<sequence>MVMEEQRRPTVAVVVLGDIGRSPRMRYHASSLIEEGFNVNLIGYGGSEIPELKKYPGRISVSYVKDYISVTAQGMSRIFLYFIKVFALTLSLAWALNWRRPPLCVLVQNPPSIPALPVLYLYCLVTKAHFFIDWHNYGHTILSLTLKPTHPLVSVCRWVEFHFGSRAVAGFCVTDAMRADLNNHGLERVATLYDLPSPAFKPISDEEKAKFLLRIGELYPKAFCCEDGGKKRVNRFAQLSEIGTAELKAERPGLVVSATSWTEDEDFQMFLTALETYDAQAVQNKVIAELVVVITGKGPLKRKFVEIIDSIPWRRIVIVTPWLSAEDYPRMLASSDLGVSLHSSSSGLDLPMKVVDMFGAGLPVAALDFSCLEELVVNDKNGIVFNNASELHAALVKWFKGPDFKNPNAGNTFHKTYRDNVKRFASRDWHSHWSDIALPEFKKFVSNP</sequence>
<accession>A0A7R9GA38</accession>
<dbReference type="InterPro" id="IPR026051">
    <property type="entry name" value="ALG1-like"/>
</dbReference>
<dbReference type="GO" id="GO:0000030">
    <property type="term" value="F:mannosyltransferase activity"/>
    <property type="evidence" value="ECO:0007669"/>
    <property type="project" value="InterPro"/>
</dbReference>
<dbReference type="Proteomes" id="UP000678499">
    <property type="component" value="Unassembled WGS sequence"/>
</dbReference>
<evidence type="ECO:0000256" key="6">
    <source>
        <dbReference type="ARBA" id="ARBA00022824"/>
    </source>
</evidence>
<feature type="transmembrane region" description="Helical" evidence="9">
    <location>
        <begin position="78"/>
        <end position="96"/>
    </location>
</feature>
<comment type="pathway">
    <text evidence="2">Protein modification; protein glycosylation.</text>
</comment>
<organism evidence="10">
    <name type="scientific">Notodromas monacha</name>
    <dbReference type="NCBI Taxonomy" id="399045"/>
    <lineage>
        <taxon>Eukaryota</taxon>
        <taxon>Metazoa</taxon>
        <taxon>Ecdysozoa</taxon>
        <taxon>Arthropoda</taxon>
        <taxon>Crustacea</taxon>
        <taxon>Oligostraca</taxon>
        <taxon>Ostracoda</taxon>
        <taxon>Podocopa</taxon>
        <taxon>Podocopida</taxon>
        <taxon>Cypridocopina</taxon>
        <taxon>Cypridoidea</taxon>
        <taxon>Cyprididae</taxon>
        <taxon>Notodromas</taxon>
    </lineage>
</organism>
<dbReference type="PANTHER" id="PTHR13036">
    <property type="entry name" value="BETA1,4 MANNOSYLTRANSFERASE"/>
    <property type="match status" value="1"/>
</dbReference>
<dbReference type="EMBL" id="OA882181">
    <property type="protein sequence ID" value="CAD7273561.1"/>
    <property type="molecule type" value="Genomic_DNA"/>
</dbReference>
<evidence type="ECO:0000256" key="8">
    <source>
        <dbReference type="ARBA" id="ARBA00023136"/>
    </source>
</evidence>
<keyword evidence="11" id="KW-1185">Reference proteome</keyword>
<dbReference type="EMBL" id="CAJPEX010000144">
    <property type="protein sequence ID" value="CAG0913713.1"/>
    <property type="molecule type" value="Genomic_DNA"/>
</dbReference>
<dbReference type="AlphaFoldDB" id="A0A7R9GA38"/>
<comment type="subcellular location">
    <subcellularLocation>
        <location evidence="1">Endoplasmic reticulum membrane</location>
        <topology evidence="1">Single-pass membrane protein</topology>
    </subcellularLocation>
</comment>
<evidence type="ECO:0000313" key="11">
    <source>
        <dbReference type="Proteomes" id="UP000678499"/>
    </source>
</evidence>
<evidence type="ECO:0000256" key="4">
    <source>
        <dbReference type="ARBA" id="ARBA00022679"/>
    </source>
</evidence>
<evidence type="ECO:0000256" key="5">
    <source>
        <dbReference type="ARBA" id="ARBA00022692"/>
    </source>
</evidence>
<keyword evidence="6" id="KW-0256">Endoplasmic reticulum</keyword>
<evidence type="ECO:0000256" key="9">
    <source>
        <dbReference type="SAM" id="Phobius"/>
    </source>
</evidence>
<dbReference type="Pfam" id="PF13692">
    <property type="entry name" value="Glyco_trans_1_4"/>
    <property type="match status" value="1"/>
</dbReference>
<dbReference type="OrthoDB" id="614844at2759"/>
<gene>
    <name evidence="10" type="ORF">NMOB1V02_LOCUS1442</name>
</gene>
<keyword evidence="3" id="KW-0328">Glycosyltransferase</keyword>
<evidence type="ECO:0000256" key="2">
    <source>
        <dbReference type="ARBA" id="ARBA00004922"/>
    </source>
</evidence>
<proteinExistence type="predicted"/>
<dbReference type="SUPFAM" id="SSF53756">
    <property type="entry name" value="UDP-Glycosyltransferase/glycogen phosphorylase"/>
    <property type="match status" value="1"/>
</dbReference>
<keyword evidence="4" id="KW-0808">Transferase</keyword>
<keyword evidence="7 9" id="KW-1133">Transmembrane helix</keyword>
<keyword evidence="5 9" id="KW-0812">Transmembrane</keyword>